<comment type="subcellular location">
    <subcellularLocation>
        <location evidence="1">Membrane</location>
        <topology evidence="1">Multi-pass membrane protein</topology>
    </subcellularLocation>
</comment>
<dbReference type="PANTHER" id="PTHR11132">
    <property type="entry name" value="SOLUTE CARRIER FAMILY 35"/>
    <property type="match status" value="1"/>
</dbReference>
<name>A0A8H7ZU23_9FUNG</name>
<evidence type="ECO:0000256" key="4">
    <source>
        <dbReference type="ARBA" id="ARBA00023136"/>
    </source>
</evidence>
<feature type="non-terminal residue" evidence="7">
    <location>
        <position position="213"/>
    </location>
</feature>
<dbReference type="InterPro" id="IPR050186">
    <property type="entry name" value="TPT_transporter"/>
</dbReference>
<dbReference type="InterPro" id="IPR004853">
    <property type="entry name" value="Sugar_P_trans_dom"/>
</dbReference>
<feature type="transmembrane region" description="Helical" evidence="5">
    <location>
        <begin position="114"/>
        <end position="131"/>
    </location>
</feature>
<dbReference type="Pfam" id="PF03151">
    <property type="entry name" value="TPT"/>
    <property type="match status" value="1"/>
</dbReference>
<feature type="transmembrane region" description="Helical" evidence="5">
    <location>
        <begin position="66"/>
        <end position="85"/>
    </location>
</feature>
<dbReference type="AlphaFoldDB" id="A0A8H7ZU23"/>
<keyword evidence="3 5" id="KW-1133">Transmembrane helix</keyword>
<sequence length="213" mass="23309">PAPHPPPHTHTHTHTHQVARSLTIAFNVLFTYTMLGTKTSPQAMFACAIVFFGFLIGSYGEINFSWQGAAFGLASSVFTALYGIFIKKALPVVDYNQWSVVEKKEKSGTDPLRLLHYNTAISVVYLAPIVVFSGELDEISSNVPFLFEPAFWLVMVVTGVTGFLINIAVFAQVKYTSPLTNNVSGTAKSCLQTVIAAFCFRNPISATVRENPL</sequence>
<evidence type="ECO:0000256" key="1">
    <source>
        <dbReference type="ARBA" id="ARBA00004141"/>
    </source>
</evidence>
<feature type="transmembrane region" description="Helical" evidence="5">
    <location>
        <begin position="43"/>
        <end position="60"/>
    </location>
</feature>
<comment type="caution">
    <text evidence="7">The sequence shown here is derived from an EMBL/GenBank/DDBJ whole genome shotgun (WGS) entry which is preliminary data.</text>
</comment>
<proteinExistence type="predicted"/>
<evidence type="ECO:0000256" key="2">
    <source>
        <dbReference type="ARBA" id="ARBA00022692"/>
    </source>
</evidence>
<feature type="non-terminal residue" evidence="7">
    <location>
        <position position="1"/>
    </location>
</feature>
<feature type="transmembrane region" description="Helical" evidence="5">
    <location>
        <begin position="151"/>
        <end position="171"/>
    </location>
</feature>
<evidence type="ECO:0000259" key="6">
    <source>
        <dbReference type="Pfam" id="PF03151"/>
    </source>
</evidence>
<feature type="domain" description="Sugar phosphate transporter" evidence="6">
    <location>
        <begin position="18"/>
        <end position="206"/>
    </location>
</feature>
<evidence type="ECO:0000313" key="8">
    <source>
        <dbReference type="Proteomes" id="UP000673691"/>
    </source>
</evidence>
<evidence type="ECO:0000256" key="3">
    <source>
        <dbReference type="ARBA" id="ARBA00022989"/>
    </source>
</evidence>
<dbReference type="GO" id="GO:0016020">
    <property type="term" value="C:membrane"/>
    <property type="evidence" value="ECO:0007669"/>
    <property type="project" value="UniProtKB-SubCell"/>
</dbReference>
<protein>
    <submittedName>
        <fullName evidence="7">Triose-phosphate transporter family-domain-containing protein</fullName>
    </submittedName>
</protein>
<keyword evidence="4 5" id="KW-0472">Membrane</keyword>
<dbReference type="Proteomes" id="UP000673691">
    <property type="component" value="Unassembled WGS sequence"/>
</dbReference>
<evidence type="ECO:0000256" key="5">
    <source>
        <dbReference type="SAM" id="Phobius"/>
    </source>
</evidence>
<keyword evidence="8" id="KW-1185">Reference proteome</keyword>
<reference evidence="7 8" key="1">
    <citation type="journal article" name="Sci. Rep.">
        <title>Genome-scale phylogenetic analyses confirm Olpidium as the closest living zoosporic fungus to the non-flagellated, terrestrial fungi.</title>
        <authorList>
            <person name="Chang Y."/>
            <person name="Rochon D."/>
            <person name="Sekimoto S."/>
            <person name="Wang Y."/>
            <person name="Chovatia M."/>
            <person name="Sandor L."/>
            <person name="Salamov A."/>
            <person name="Grigoriev I.V."/>
            <person name="Stajich J.E."/>
            <person name="Spatafora J.W."/>
        </authorList>
    </citation>
    <scope>NUCLEOTIDE SEQUENCE [LARGE SCALE GENOMIC DNA]</scope>
    <source>
        <strain evidence="7">S191</strain>
    </source>
</reference>
<dbReference type="OrthoDB" id="5547497at2759"/>
<accession>A0A8H7ZU23</accession>
<dbReference type="EMBL" id="JAEFCI010006994">
    <property type="protein sequence ID" value="KAG5459340.1"/>
    <property type="molecule type" value="Genomic_DNA"/>
</dbReference>
<evidence type="ECO:0000313" key="7">
    <source>
        <dbReference type="EMBL" id="KAG5459340.1"/>
    </source>
</evidence>
<organism evidence="7 8">
    <name type="scientific">Olpidium bornovanus</name>
    <dbReference type="NCBI Taxonomy" id="278681"/>
    <lineage>
        <taxon>Eukaryota</taxon>
        <taxon>Fungi</taxon>
        <taxon>Fungi incertae sedis</taxon>
        <taxon>Olpidiomycota</taxon>
        <taxon>Olpidiomycotina</taxon>
        <taxon>Olpidiomycetes</taxon>
        <taxon>Olpidiales</taxon>
        <taxon>Olpidiaceae</taxon>
        <taxon>Olpidium</taxon>
    </lineage>
</organism>
<keyword evidence="2 5" id="KW-0812">Transmembrane</keyword>
<gene>
    <name evidence="7" type="ORF">BJ554DRAFT_268</name>
</gene>